<comment type="caution">
    <text evidence="7">The sequence shown here is derived from an EMBL/GenBank/DDBJ whole genome shotgun (WGS) entry which is preliminary data.</text>
</comment>
<evidence type="ECO:0000256" key="1">
    <source>
        <dbReference type="ARBA" id="ARBA00022679"/>
    </source>
</evidence>
<evidence type="ECO:0000256" key="3">
    <source>
        <dbReference type="ARBA" id="ARBA00048462"/>
    </source>
</evidence>
<dbReference type="InterPro" id="IPR004410">
    <property type="entry name" value="Malonyl_CoA-ACP_transAc_FabD"/>
</dbReference>
<dbReference type="Proteomes" id="UP000266287">
    <property type="component" value="Unassembled WGS sequence"/>
</dbReference>
<gene>
    <name evidence="7" type="primary">fabD</name>
    <name evidence="7" type="ORF">B9J77_02490</name>
</gene>
<dbReference type="PANTHER" id="PTHR42681:SF1">
    <property type="entry name" value="MALONYL-COA-ACYL CARRIER PROTEIN TRANSACYLASE, MITOCHONDRIAL"/>
    <property type="match status" value="1"/>
</dbReference>
<keyword evidence="2 4" id="KW-0012">Acyltransferase</keyword>
<evidence type="ECO:0000256" key="2">
    <source>
        <dbReference type="ARBA" id="ARBA00023315"/>
    </source>
</evidence>
<dbReference type="EMBL" id="NDHY01000004">
    <property type="protein sequence ID" value="RII00374.1"/>
    <property type="molecule type" value="Genomic_DNA"/>
</dbReference>
<dbReference type="Gene3D" id="3.40.366.10">
    <property type="entry name" value="Malonyl-Coenzyme A Acyl Carrier Protein, domain 2"/>
    <property type="match status" value="1"/>
</dbReference>
<dbReference type="Gene3D" id="3.30.70.250">
    <property type="entry name" value="Malonyl-CoA ACP transacylase, ACP-binding"/>
    <property type="match status" value="1"/>
</dbReference>
<dbReference type="NCBIfam" id="TIGR00128">
    <property type="entry name" value="fabD"/>
    <property type="match status" value="1"/>
</dbReference>
<dbReference type="GO" id="GO:0004314">
    <property type="term" value="F:[acyl-carrier-protein] S-malonyltransferase activity"/>
    <property type="evidence" value="ECO:0007669"/>
    <property type="project" value="UniProtKB-EC"/>
</dbReference>
<name>A0A399FVZ1_UNCN2</name>
<dbReference type="SUPFAM" id="SSF55048">
    <property type="entry name" value="Probable ACP-binding domain of malonyl-CoA ACP transacylase"/>
    <property type="match status" value="1"/>
</dbReference>
<keyword evidence="1 4" id="KW-0808">Transferase</keyword>
<dbReference type="SMART" id="SM00827">
    <property type="entry name" value="PKS_AT"/>
    <property type="match status" value="1"/>
</dbReference>
<dbReference type="GO" id="GO:0006633">
    <property type="term" value="P:fatty acid biosynthetic process"/>
    <property type="evidence" value="ECO:0007669"/>
    <property type="project" value="TreeGrafter"/>
</dbReference>
<feature type="active site" evidence="5">
    <location>
        <position position="200"/>
    </location>
</feature>
<comment type="catalytic activity">
    <reaction evidence="3 4">
        <text>holo-[ACP] + malonyl-CoA = malonyl-[ACP] + CoA</text>
        <dbReference type="Rhea" id="RHEA:41792"/>
        <dbReference type="Rhea" id="RHEA-COMP:9623"/>
        <dbReference type="Rhea" id="RHEA-COMP:9685"/>
        <dbReference type="ChEBI" id="CHEBI:57287"/>
        <dbReference type="ChEBI" id="CHEBI:57384"/>
        <dbReference type="ChEBI" id="CHEBI:64479"/>
        <dbReference type="ChEBI" id="CHEBI:78449"/>
        <dbReference type="EC" id="2.3.1.39"/>
    </reaction>
</comment>
<dbReference type="PIRSF" id="PIRSF000446">
    <property type="entry name" value="Mct"/>
    <property type="match status" value="1"/>
</dbReference>
<dbReference type="SUPFAM" id="SSF52151">
    <property type="entry name" value="FabD/lysophospholipase-like"/>
    <property type="match status" value="1"/>
</dbReference>
<feature type="domain" description="Malonyl-CoA:ACP transacylase (MAT)" evidence="6">
    <location>
        <begin position="7"/>
        <end position="305"/>
    </location>
</feature>
<comment type="similarity">
    <text evidence="4">Belongs to the fabD family.</text>
</comment>
<evidence type="ECO:0000256" key="5">
    <source>
        <dbReference type="PIRSR" id="PIRSR000446-1"/>
    </source>
</evidence>
<dbReference type="InterPro" id="IPR024925">
    <property type="entry name" value="Malonyl_CoA-ACP_transAc"/>
</dbReference>
<dbReference type="InterPro" id="IPR001227">
    <property type="entry name" value="Ac_transferase_dom_sf"/>
</dbReference>
<evidence type="ECO:0000313" key="7">
    <source>
        <dbReference type="EMBL" id="RII00374.1"/>
    </source>
</evidence>
<dbReference type="EC" id="2.3.1.39" evidence="4"/>
<dbReference type="GO" id="GO:0005829">
    <property type="term" value="C:cytosol"/>
    <property type="evidence" value="ECO:0007669"/>
    <property type="project" value="TreeGrafter"/>
</dbReference>
<accession>A0A399FVZ1</accession>
<dbReference type="AlphaFoldDB" id="A0A399FVZ1"/>
<evidence type="ECO:0000256" key="4">
    <source>
        <dbReference type="PIRNR" id="PIRNR000446"/>
    </source>
</evidence>
<dbReference type="FunFam" id="3.30.70.250:FF:000001">
    <property type="entry name" value="Malonyl CoA-acyl carrier protein transacylase"/>
    <property type="match status" value="1"/>
</dbReference>
<proteinExistence type="inferred from homology"/>
<sequence>MAKIGFIFPGQGSQYVGMGKELYESYTQVRQILNKANEVLGTDLSQLCFTGPEEVLKETTNTQLAVLSVSVGCFELLRNEGICPDIVAGHSLGEYTALVAAGSLSFPQALKLVRKRGEFMQEAAAHHPGAMLAIIGAEEKVINEALLQTRTAGTVRIANFNCPGQVVISGETSAIQQVRDLVLKIGAKRAILLPISGAFHSPLMKVAQDKLRQEIIPFTINSPEIPVIANVTADYMSSPETIKELLVEQIASPVLWEDSIKKMAAEGVDTFIEAGPGRVLTGLVRRTIPTAKCLNVEDEATFRKVLASI</sequence>
<evidence type="ECO:0000259" key="6">
    <source>
        <dbReference type="SMART" id="SM00827"/>
    </source>
</evidence>
<dbReference type="PANTHER" id="PTHR42681">
    <property type="entry name" value="MALONYL-COA-ACYL CARRIER PROTEIN TRANSACYLASE, MITOCHONDRIAL"/>
    <property type="match status" value="1"/>
</dbReference>
<organism evidence="7 8">
    <name type="scientific">candidate division NPL-UPA2 bacterium Unc8</name>
    <dbReference type="NCBI Taxonomy" id="1980939"/>
    <lineage>
        <taxon>Bacteria</taxon>
    </lineage>
</organism>
<dbReference type="InterPro" id="IPR014043">
    <property type="entry name" value="Acyl_transferase_dom"/>
</dbReference>
<dbReference type="InterPro" id="IPR016035">
    <property type="entry name" value="Acyl_Trfase/lysoPLipase"/>
</dbReference>
<dbReference type="InterPro" id="IPR016036">
    <property type="entry name" value="Malonyl_transacylase_ACP-bd"/>
</dbReference>
<evidence type="ECO:0000313" key="8">
    <source>
        <dbReference type="Proteomes" id="UP000266287"/>
    </source>
</evidence>
<dbReference type="Pfam" id="PF00698">
    <property type="entry name" value="Acyl_transf_1"/>
    <property type="match status" value="1"/>
</dbReference>
<protein>
    <recommendedName>
        <fullName evidence="4">Malonyl CoA-acyl carrier protein transacylase</fullName>
        <ecNumber evidence="4">2.3.1.39</ecNumber>
    </recommendedName>
</protein>
<dbReference type="InterPro" id="IPR050858">
    <property type="entry name" value="Mal-CoA-ACP_Trans/PKS_FabD"/>
</dbReference>
<reference evidence="7 8" key="1">
    <citation type="submission" date="2018-08" db="EMBL/GenBank/DDBJ databases">
        <title>Draft genome of candidate division NPL-UPA2 bacterium Unc8 that adapted to ultra-basic serpentinizing groundwater.</title>
        <authorList>
            <person name="Ishii S."/>
            <person name="Suzuki S."/>
            <person name="Nealson K.H."/>
        </authorList>
    </citation>
    <scope>NUCLEOTIDE SEQUENCE [LARGE SCALE GENOMIC DNA]</scope>
    <source>
        <strain evidence="7">Unc8</strain>
    </source>
</reference>
<feature type="active site" evidence="5">
    <location>
        <position position="91"/>
    </location>
</feature>